<dbReference type="Pfam" id="PF12831">
    <property type="entry name" value="FAD_oxidored"/>
    <property type="match status" value="1"/>
</dbReference>
<protein>
    <submittedName>
        <fullName evidence="1">FAD-dependent oxidoreductase</fullName>
    </submittedName>
</protein>
<dbReference type="InterPro" id="IPR005288">
    <property type="entry name" value="NadB"/>
</dbReference>
<dbReference type="GO" id="GO:0009435">
    <property type="term" value="P:NAD+ biosynthetic process"/>
    <property type="evidence" value="ECO:0007669"/>
    <property type="project" value="InterPro"/>
</dbReference>
<comment type="caution">
    <text evidence="1">The sequence shown here is derived from an EMBL/GenBank/DDBJ whole genome shotgun (WGS) entry which is preliminary data.</text>
</comment>
<organism evidence="1 2">
    <name type="scientific">Jiangella aurantiaca</name>
    <dbReference type="NCBI Taxonomy" id="2530373"/>
    <lineage>
        <taxon>Bacteria</taxon>
        <taxon>Bacillati</taxon>
        <taxon>Actinomycetota</taxon>
        <taxon>Actinomycetes</taxon>
        <taxon>Jiangellales</taxon>
        <taxon>Jiangellaceae</taxon>
        <taxon>Jiangella</taxon>
    </lineage>
</organism>
<dbReference type="OrthoDB" id="615715at2"/>
<evidence type="ECO:0000313" key="2">
    <source>
        <dbReference type="Proteomes" id="UP000295217"/>
    </source>
</evidence>
<dbReference type="Proteomes" id="UP000295217">
    <property type="component" value="Unassembled WGS sequence"/>
</dbReference>
<keyword evidence="2" id="KW-1185">Reference proteome</keyword>
<reference evidence="1 2" key="1">
    <citation type="submission" date="2019-02" db="EMBL/GenBank/DDBJ databases">
        <title>Draft genome sequences of novel Actinobacteria.</title>
        <authorList>
            <person name="Sahin N."/>
            <person name="Ay H."/>
            <person name="Saygin H."/>
        </authorList>
    </citation>
    <scope>NUCLEOTIDE SEQUENCE [LARGE SCALE GENOMIC DNA]</scope>
    <source>
        <strain evidence="1 2">8K307</strain>
    </source>
</reference>
<gene>
    <name evidence="1" type="ORF">E1262_02220</name>
</gene>
<proteinExistence type="predicted"/>
<name>A0A4R5AJE0_9ACTN</name>
<dbReference type="Gene3D" id="3.50.50.60">
    <property type="entry name" value="FAD/NAD(P)-binding domain"/>
    <property type="match status" value="1"/>
</dbReference>
<dbReference type="GO" id="GO:0008734">
    <property type="term" value="F:L-aspartate oxidase activity"/>
    <property type="evidence" value="ECO:0007669"/>
    <property type="project" value="InterPro"/>
</dbReference>
<accession>A0A4R5AJE0</accession>
<dbReference type="EMBL" id="SMLB01000002">
    <property type="protein sequence ID" value="TDD72691.1"/>
    <property type="molecule type" value="Genomic_DNA"/>
</dbReference>
<dbReference type="PANTHER" id="PTHR42716:SF1">
    <property type="entry name" value="SLL0471 PROTEIN"/>
    <property type="match status" value="1"/>
</dbReference>
<dbReference type="RefSeq" id="WP_132101408.1">
    <property type="nucleotide sequence ID" value="NZ_SMLB01000002.1"/>
</dbReference>
<dbReference type="PANTHER" id="PTHR42716">
    <property type="entry name" value="L-ASPARTATE OXIDASE"/>
    <property type="match status" value="1"/>
</dbReference>
<evidence type="ECO:0000313" key="1">
    <source>
        <dbReference type="EMBL" id="TDD72691.1"/>
    </source>
</evidence>
<dbReference type="SUPFAM" id="SSF51905">
    <property type="entry name" value="FAD/NAD(P)-binding domain"/>
    <property type="match status" value="1"/>
</dbReference>
<dbReference type="PRINTS" id="PR00411">
    <property type="entry name" value="PNDRDTASEI"/>
</dbReference>
<dbReference type="AlphaFoldDB" id="A0A4R5AJE0"/>
<sequence length="537" mass="58656">MSTDASLHTDILIVGGGVGGVAAALAALRRGRSVTVTEECDWLGGQLTSQAVPPDEHPWIEQFGCTRSYRAFREGVRDYYRTWYPLTAAARRQADLNPGLGRVSRLCHEPRVALSVIEGMLAPYRSAGTLRVLTGHRPVAAQTDGDRVTAVTVVARDGVGCTIEASYVLDATELGDLLPLAGVEHSIGFEAQSETGEPSAPSEAQPLNQQAFSWVFAVEHREGEDHTIDRPDQYGFWRDYQPDFWPDRLLSLTAPDPRTLVPFTRTFVPHAPAGRVVADQSKDPGDRDLWLFRRIFAREQYEPGLAASDVTVVNWPMIDYLPGPLAGVSDDERAKHLEGARQLSLSMLYWLQTEAPRPGGGAGWPGLRLRPDVMGTTDGLAMAPYIRESRRIKAHTTIVEQDLSMTVRGDAGAVRYPDSVGIGMYRIDLHPSTGGDNYIDVPSSPFQIPLGALLPVRVRNLLAAGKNLGTTHITNGCYRLHPVEWNIGEAAGALAAHCLAHSLTPEQVRGDAVRLDTFQSELVADGFELAWPEVKGY</sequence>
<dbReference type="InterPro" id="IPR036188">
    <property type="entry name" value="FAD/NAD-bd_sf"/>
</dbReference>